<evidence type="ECO:0000256" key="1">
    <source>
        <dbReference type="ARBA" id="ARBA00004177"/>
    </source>
</evidence>
<name>A0A8B9L1I5_ASTMX</name>
<dbReference type="PANTHER" id="PTHR13336:SF4">
    <property type="entry name" value="OCIA DOMAIN-CONTAINING PROTEIN 1"/>
    <property type="match status" value="1"/>
</dbReference>
<evidence type="ECO:0000256" key="4">
    <source>
        <dbReference type="ARBA" id="ARBA00040877"/>
    </source>
</evidence>
<feature type="compositionally biased region" description="Polar residues" evidence="6">
    <location>
        <begin position="1"/>
        <end position="21"/>
    </location>
</feature>
<feature type="domain" description="OCIA" evidence="7">
    <location>
        <begin position="26"/>
        <end position="111"/>
    </location>
</feature>
<evidence type="ECO:0000313" key="8">
    <source>
        <dbReference type="EMBL" id="KAG9282776.1"/>
    </source>
</evidence>
<evidence type="ECO:0000313" key="10">
    <source>
        <dbReference type="Proteomes" id="UP000694621"/>
    </source>
</evidence>
<comment type="subunit">
    <text evidence="5">Interacts with STAT3.</text>
</comment>
<comment type="subcellular location">
    <subcellularLocation>
        <location evidence="1 5">Endosome</location>
    </subcellularLocation>
</comment>
<dbReference type="OrthoDB" id="6513616at2759"/>
<proteinExistence type="inferred from homology"/>
<dbReference type="InterPro" id="IPR009764">
    <property type="entry name" value="OCIA_dom"/>
</dbReference>
<reference evidence="9" key="2">
    <citation type="submission" date="2025-05" db="UniProtKB">
        <authorList>
            <consortium name="Ensembl"/>
        </authorList>
    </citation>
    <scope>IDENTIFICATION</scope>
</reference>
<dbReference type="GO" id="GO:2000736">
    <property type="term" value="P:regulation of stem cell differentiation"/>
    <property type="evidence" value="ECO:0007669"/>
    <property type="project" value="UniProtKB-UniRule"/>
</dbReference>
<dbReference type="AlphaFoldDB" id="A0A8B9L1I5"/>
<feature type="compositionally biased region" description="Polar residues" evidence="6">
    <location>
        <begin position="175"/>
        <end position="192"/>
    </location>
</feature>
<dbReference type="GeneID" id="103039138"/>
<evidence type="ECO:0000256" key="3">
    <source>
        <dbReference type="ARBA" id="ARBA00037952"/>
    </source>
</evidence>
<comment type="similarity">
    <text evidence="3 5">Belongs to the OCIAD1 family.</text>
</comment>
<dbReference type="Pfam" id="PF07051">
    <property type="entry name" value="OCIA"/>
    <property type="match status" value="1"/>
</dbReference>
<evidence type="ECO:0000256" key="6">
    <source>
        <dbReference type="SAM" id="MobiDB-lite"/>
    </source>
</evidence>
<sequence>MSQASSGFNPASQHTQRNTQAPLGAGYSPTEDERRIFQECNRESFWYRSLPLAALAMTATQVMVTRGVLSASPRFGSLPKLAFAGLCGFFGGKVSYMKICQEKFKSLENSPLGDALRQAHLRRAHPESNQSEFADPNPAVSQQSGFEGAFQPAEDSQPSSYSSYSSDFPSYDRASFSSGQSEPAALQSQDSPLYQEEDIPKKRKVLYEDLRSKNRENYEVALTQRAESLKPHAEVPKKEVKRNKYGDSWEE</sequence>
<dbReference type="InterPro" id="IPR040187">
    <property type="entry name" value="OCAD1/2"/>
</dbReference>
<dbReference type="Proteomes" id="UP000694621">
    <property type="component" value="Unplaced"/>
</dbReference>
<dbReference type="CTD" id="54940"/>
<dbReference type="GO" id="GO:0005768">
    <property type="term" value="C:endosome"/>
    <property type="evidence" value="ECO:0007669"/>
    <property type="project" value="UniProtKB-SubCell"/>
</dbReference>
<feature type="region of interest" description="Disordered" evidence="6">
    <location>
        <begin position="225"/>
        <end position="251"/>
    </location>
</feature>
<dbReference type="EMBL" id="JAICCE010000001">
    <property type="protein sequence ID" value="KAG9282776.1"/>
    <property type="molecule type" value="Genomic_DNA"/>
</dbReference>
<evidence type="ECO:0000256" key="5">
    <source>
        <dbReference type="RuleBase" id="RU369066"/>
    </source>
</evidence>
<dbReference type="RefSeq" id="XP_007257088.2">
    <property type="nucleotide sequence ID" value="XM_007257026.3"/>
</dbReference>
<protein>
    <recommendedName>
        <fullName evidence="4 5">OCIA domain-containing protein 1</fullName>
    </recommendedName>
</protein>
<evidence type="ECO:0000259" key="7">
    <source>
        <dbReference type="Pfam" id="PF07051"/>
    </source>
</evidence>
<evidence type="ECO:0000256" key="2">
    <source>
        <dbReference type="ARBA" id="ARBA00022753"/>
    </source>
</evidence>
<comment type="function">
    <text evidence="5">Maintains stem cell potency. Increases STAT3 phosphorylation and controls ERK phosphorylation. May act as a scaffold, increasing STAT3 recruitment onto endosomes.</text>
</comment>
<keyword evidence="2 5" id="KW-0967">Endosome</keyword>
<dbReference type="Proteomes" id="UP000752171">
    <property type="component" value="Unassembled WGS sequence"/>
</dbReference>
<comment type="domain">
    <text evidence="5">The OCIA domain is necessary and sufficient for endosomal localization.</text>
</comment>
<gene>
    <name evidence="9" type="primary">ociad1</name>
    <name evidence="8" type="synonym">OCIAD1</name>
    <name evidence="8" type="ORF">AMEX_G1472</name>
</gene>
<reference evidence="8 11" key="1">
    <citation type="submission" date="2021-07" db="EMBL/GenBank/DDBJ databases">
        <authorList>
            <person name="Imarazene B."/>
            <person name="Zahm M."/>
            <person name="Klopp C."/>
            <person name="Cabau C."/>
            <person name="Beille S."/>
            <person name="Jouanno E."/>
            <person name="Castinel A."/>
            <person name="Lluch J."/>
            <person name="Gil L."/>
            <person name="Kuchtly C."/>
            <person name="Lopez Roques C."/>
            <person name="Donnadieu C."/>
            <person name="Parrinello H."/>
            <person name="Journot L."/>
            <person name="Du K."/>
            <person name="Schartl M."/>
            <person name="Retaux S."/>
            <person name="Guiguen Y."/>
        </authorList>
    </citation>
    <scope>NUCLEOTIDE SEQUENCE [LARGE SCALE GENOMIC DNA]</scope>
    <source>
        <strain evidence="8">Pach_M1</strain>
        <tissue evidence="8">Testis</tissue>
    </source>
</reference>
<feature type="region of interest" description="Disordered" evidence="6">
    <location>
        <begin position="122"/>
        <end position="202"/>
    </location>
</feature>
<organism evidence="9 10">
    <name type="scientific">Astyanax mexicanus</name>
    <name type="common">Blind cave fish</name>
    <name type="synonym">Astyanax fasciatus mexicanus</name>
    <dbReference type="NCBI Taxonomy" id="7994"/>
    <lineage>
        <taxon>Eukaryota</taxon>
        <taxon>Metazoa</taxon>
        <taxon>Chordata</taxon>
        <taxon>Craniata</taxon>
        <taxon>Vertebrata</taxon>
        <taxon>Euteleostomi</taxon>
        <taxon>Actinopterygii</taxon>
        <taxon>Neopterygii</taxon>
        <taxon>Teleostei</taxon>
        <taxon>Ostariophysi</taxon>
        <taxon>Characiformes</taxon>
        <taxon>Characoidei</taxon>
        <taxon>Acestrorhamphidae</taxon>
        <taxon>Acestrorhamphinae</taxon>
        <taxon>Astyanax</taxon>
    </lineage>
</organism>
<dbReference type="KEGG" id="amex:103039138"/>
<evidence type="ECO:0000313" key="11">
    <source>
        <dbReference type="Proteomes" id="UP000752171"/>
    </source>
</evidence>
<evidence type="ECO:0000313" key="9">
    <source>
        <dbReference type="Ensembl" id="ENSAMXP00005043952.1"/>
    </source>
</evidence>
<feature type="region of interest" description="Disordered" evidence="6">
    <location>
        <begin position="1"/>
        <end position="29"/>
    </location>
</feature>
<feature type="compositionally biased region" description="Low complexity" evidence="6">
    <location>
        <begin position="155"/>
        <end position="172"/>
    </location>
</feature>
<dbReference type="OMA" id="TYEVMLP"/>
<feature type="compositionally biased region" description="Basic and acidic residues" evidence="6">
    <location>
        <begin position="227"/>
        <end position="251"/>
    </location>
</feature>
<dbReference type="Ensembl" id="ENSAMXT00005047767.1">
    <property type="protein sequence ID" value="ENSAMXP00005043952.1"/>
    <property type="gene ID" value="ENSAMXG00005020443.1"/>
</dbReference>
<dbReference type="PANTHER" id="PTHR13336">
    <property type="entry name" value="OVARIAN CARCINOMA IMMUNOREACTIVE ANTIGEN"/>
    <property type="match status" value="1"/>
</dbReference>
<accession>A0A8B9L1I5</accession>